<feature type="domain" description="Nudix hydrolase" evidence="1">
    <location>
        <begin position="43"/>
        <end position="170"/>
    </location>
</feature>
<sequence>MPKVLNEKQVYPDPSEESPRGVIRVTLRSIEEDDGKRREQYVWERPEFVVVIPETPSGKIFAKCEFKYAVMEELLTFAAGAVKKGELPITAAIRELRQEFALSAEGLIPIGEYRVSPDKSTETQHVFVAKNCSPIIGATPEPGTIVIGTPEEILRKPNMTIALFRAALYDAVAQEALLI</sequence>
<dbReference type="STRING" id="1802306.A3C72_00510"/>
<dbReference type="Pfam" id="PF00293">
    <property type="entry name" value="NUDIX"/>
    <property type="match status" value="1"/>
</dbReference>
<evidence type="ECO:0000313" key="2">
    <source>
        <dbReference type="EMBL" id="OHA23930.1"/>
    </source>
</evidence>
<dbReference type="InterPro" id="IPR015797">
    <property type="entry name" value="NUDIX_hydrolase-like_dom_sf"/>
</dbReference>
<dbReference type="PROSITE" id="PS51462">
    <property type="entry name" value="NUDIX"/>
    <property type="match status" value="1"/>
</dbReference>
<name>A0A1G2MJ19_9BACT</name>
<dbReference type="AlphaFoldDB" id="A0A1G2MJ19"/>
<evidence type="ECO:0000259" key="1">
    <source>
        <dbReference type="PROSITE" id="PS51462"/>
    </source>
</evidence>
<evidence type="ECO:0000313" key="3">
    <source>
        <dbReference type="Proteomes" id="UP000177130"/>
    </source>
</evidence>
<accession>A0A1G2MJ19</accession>
<reference evidence="2 3" key="1">
    <citation type="journal article" date="2016" name="Nat. Commun.">
        <title>Thousands of microbial genomes shed light on interconnected biogeochemical processes in an aquifer system.</title>
        <authorList>
            <person name="Anantharaman K."/>
            <person name="Brown C.T."/>
            <person name="Hug L.A."/>
            <person name="Sharon I."/>
            <person name="Castelle C.J."/>
            <person name="Probst A.J."/>
            <person name="Thomas B.C."/>
            <person name="Singh A."/>
            <person name="Wilkins M.J."/>
            <person name="Karaoz U."/>
            <person name="Brodie E.L."/>
            <person name="Williams K.H."/>
            <person name="Hubbard S.S."/>
            <person name="Banfield J.F."/>
        </authorList>
    </citation>
    <scope>NUCLEOTIDE SEQUENCE [LARGE SCALE GENOMIC DNA]</scope>
</reference>
<dbReference type="SUPFAM" id="SSF55811">
    <property type="entry name" value="Nudix"/>
    <property type="match status" value="1"/>
</dbReference>
<dbReference type="CDD" id="cd03424">
    <property type="entry name" value="NUDIX_ADPRase_Nudt5_UGPPase_Nudt14"/>
    <property type="match status" value="1"/>
</dbReference>
<proteinExistence type="predicted"/>
<dbReference type="InterPro" id="IPR000086">
    <property type="entry name" value="NUDIX_hydrolase_dom"/>
</dbReference>
<comment type="caution">
    <text evidence="2">The sequence shown here is derived from an EMBL/GenBank/DDBJ whole genome shotgun (WGS) entry which is preliminary data.</text>
</comment>
<gene>
    <name evidence="2" type="ORF">A3C72_00510</name>
</gene>
<protein>
    <recommendedName>
        <fullName evidence="1">Nudix hydrolase domain-containing protein</fullName>
    </recommendedName>
</protein>
<dbReference type="Proteomes" id="UP000177130">
    <property type="component" value="Unassembled WGS sequence"/>
</dbReference>
<organism evidence="2 3">
    <name type="scientific">Candidatus Taylorbacteria bacterium RIFCSPHIGHO2_02_FULL_43_32b</name>
    <dbReference type="NCBI Taxonomy" id="1802306"/>
    <lineage>
        <taxon>Bacteria</taxon>
        <taxon>Candidatus Tayloriibacteriota</taxon>
    </lineage>
</organism>
<dbReference type="EMBL" id="MHRK01000021">
    <property type="protein sequence ID" value="OHA23930.1"/>
    <property type="molecule type" value="Genomic_DNA"/>
</dbReference>
<dbReference type="Gene3D" id="3.90.79.10">
    <property type="entry name" value="Nucleoside Triphosphate Pyrophosphohydrolase"/>
    <property type="match status" value="1"/>
</dbReference>